<keyword evidence="1" id="KW-1133">Transmembrane helix</keyword>
<dbReference type="Proteomes" id="UP001379533">
    <property type="component" value="Chromosome"/>
</dbReference>
<reference evidence="2 3" key="1">
    <citation type="submission" date="2021-12" db="EMBL/GenBank/DDBJ databases">
        <title>Discovery of the Pendulisporaceae a myxobacterial family with distinct sporulation behavior and unique specialized metabolism.</title>
        <authorList>
            <person name="Garcia R."/>
            <person name="Popoff A."/>
            <person name="Bader C.D."/>
            <person name="Loehr J."/>
            <person name="Walesch S."/>
            <person name="Walt C."/>
            <person name="Boldt J."/>
            <person name="Bunk B."/>
            <person name="Haeckl F.J.F.P.J."/>
            <person name="Gunesch A.P."/>
            <person name="Birkelbach J."/>
            <person name="Nuebel U."/>
            <person name="Pietschmann T."/>
            <person name="Bach T."/>
            <person name="Mueller R."/>
        </authorList>
    </citation>
    <scope>NUCLEOTIDE SEQUENCE [LARGE SCALE GENOMIC DNA]</scope>
    <source>
        <strain evidence="2 3">MSr12523</strain>
    </source>
</reference>
<evidence type="ECO:0000256" key="1">
    <source>
        <dbReference type="SAM" id="Phobius"/>
    </source>
</evidence>
<feature type="transmembrane region" description="Helical" evidence="1">
    <location>
        <begin position="270"/>
        <end position="290"/>
    </location>
</feature>
<keyword evidence="3" id="KW-1185">Reference proteome</keyword>
<evidence type="ECO:0008006" key="4">
    <source>
        <dbReference type="Google" id="ProtNLM"/>
    </source>
</evidence>
<organism evidence="2 3">
    <name type="scientific">Pendulispora brunnea</name>
    <dbReference type="NCBI Taxonomy" id="2905690"/>
    <lineage>
        <taxon>Bacteria</taxon>
        <taxon>Pseudomonadati</taxon>
        <taxon>Myxococcota</taxon>
        <taxon>Myxococcia</taxon>
        <taxon>Myxococcales</taxon>
        <taxon>Sorangiineae</taxon>
        <taxon>Pendulisporaceae</taxon>
        <taxon>Pendulispora</taxon>
    </lineage>
</organism>
<accession>A0ABZ2KM35</accession>
<proteinExistence type="predicted"/>
<protein>
    <recommendedName>
        <fullName evidence="4">PEGA domain-containing protein</fullName>
    </recommendedName>
</protein>
<dbReference type="EMBL" id="CP089982">
    <property type="protein sequence ID" value="WXA99109.1"/>
    <property type="molecule type" value="Genomic_DNA"/>
</dbReference>
<evidence type="ECO:0000313" key="3">
    <source>
        <dbReference type="Proteomes" id="UP001379533"/>
    </source>
</evidence>
<keyword evidence="1" id="KW-0812">Transmembrane</keyword>
<feature type="transmembrane region" description="Helical" evidence="1">
    <location>
        <begin position="196"/>
        <end position="217"/>
    </location>
</feature>
<name>A0ABZ2KM35_9BACT</name>
<sequence length="319" mass="34267">MADEDAQRWREALGKLERAGGIKLTSGILTHIAVCKDNLGRLLEALSDYEKAGQMAQAERNKEVLNTVKERLPRLRARIPSIKVTTPEREGLEVEVERVLQNSGGEMYLTLGTLPRSAEGDFRLQVDPGQYVVIIRAPHTEPYRTKQQASEGQVVSIEAALEPERVAQPAPVTKPLSPAPPVEHEREHFWTTRNTVAIALVGAGVIGIAGGVGFGLAGQSDKNEVERLRAQLPPSATPSQCFQPTGPVSDTCAQLADAISSQNTKADMSLGFYIGGGALLAAGAATWLLWPKAKSTTQTGYLAPVVDFHSRSLGVQGAF</sequence>
<evidence type="ECO:0000313" key="2">
    <source>
        <dbReference type="EMBL" id="WXA99109.1"/>
    </source>
</evidence>
<dbReference type="RefSeq" id="WP_394849741.1">
    <property type="nucleotide sequence ID" value="NZ_CP089982.1"/>
</dbReference>
<keyword evidence="1" id="KW-0472">Membrane</keyword>
<gene>
    <name evidence="2" type="ORF">LZC95_20090</name>
</gene>